<proteinExistence type="predicted"/>
<organism evidence="1 2">
    <name type="scientific">Clostridium niameyense</name>
    <dbReference type="NCBI Taxonomy" id="1622073"/>
    <lineage>
        <taxon>Bacteria</taxon>
        <taxon>Bacillati</taxon>
        <taxon>Bacillota</taxon>
        <taxon>Clostridia</taxon>
        <taxon>Eubacteriales</taxon>
        <taxon>Clostridiaceae</taxon>
        <taxon>Clostridium</taxon>
    </lineage>
</organism>
<comment type="caution">
    <text evidence="1">The sequence shown here is derived from an EMBL/GenBank/DDBJ whole genome shotgun (WGS) entry which is preliminary data.</text>
</comment>
<reference evidence="1 2" key="1">
    <citation type="submission" date="2019-04" db="EMBL/GenBank/DDBJ databases">
        <title>Genome sequencing of Clostridium botulinum Groups I-IV and Clostridium butyricum.</title>
        <authorList>
            <person name="Brunt J."/>
            <person name="Van Vliet A.H.M."/>
            <person name="Stringer S.C."/>
            <person name="Carter A.T."/>
            <person name="Peck M.W."/>
        </authorList>
    </citation>
    <scope>NUCLEOTIDE SEQUENCE [LARGE SCALE GENOMIC DNA]</scope>
    <source>
        <strain evidence="1 2">IFR 18/094</strain>
    </source>
</reference>
<dbReference type="EMBL" id="SXDP01000021">
    <property type="protein sequence ID" value="NEZ48020.1"/>
    <property type="molecule type" value="Genomic_DNA"/>
</dbReference>
<dbReference type="AlphaFoldDB" id="A0A6M0RDW1"/>
<gene>
    <name evidence="1" type="ORF">FDF74_12650</name>
</gene>
<protein>
    <submittedName>
        <fullName evidence="1">Uncharacterized protein</fullName>
    </submittedName>
</protein>
<evidence type="ECO:0000313" key="1">
    <source>
        <dbReference type="EMBL" id="NEZ48020.1"/>
    </source>
</evidence>
<dbReference type="Proteomes" id="UP000473885">
    <property type="component" value="Unassembled WGS sequence"/>
</dbReference>
<keyword evidence="2" id="KW-1185">Reference proteome</keyword>
<sequence>MATTQERMIELLPYYLKGGKNTKIYYKAIANIFDELMDIFLDIIDSRDIDKSTLYGLNILGDIVGQIRKIDNDELFRNRVKTKVMQNNSRGYIEDINQLATVFMGNKFIGTKEGWHDNMANNEPALLEVNLDAEAFAKTLIDKSTRSLETGTVAISDRTSLGGNFQATTNIKKIKQYEKIYLPELEQAAAIGVKLQYHMKHDPDITKINKSSNLKVKTAPKVIKINEGKVIYKAYSILQCGMRSTSAQLGVLL</sequence>
<dbReference type="RefSeq" id="WP_163250035.1">
    <property type="nucleotide sequence ID" value="NZ_SXDP01000021.1"/>
</dbReference>
<evidence type="ECO:0000313" key="2">
    <source>
        <dbReference type="Proteomes" id="UP000473885"/>
    </source>
</evidence>
<name>A0A6M0RDW1_9CLOT</name>
<accession>A0A6M0RDW1</accession>